<dbReference type="EC" id="3.1.3.2" evidence="3"/>
<feature type="region of interest" description="Disordered" evidence="8">
    <location>
        <begin position="12"/>
        <end position="125"/>
    </location>
</feature>
<evidence type="ECO:0000256" key="4">
    <source>
        <dbReference type="ARBA" id="ARBA00022729"/>
    </source>
</evidence>
<keyword evidence="6" id="KW-1015">Disulfide bond</keyword>
<evidence type="ECO:0000256" key="7">
    <source>
        <dbReference type="ARBA" id="ARBA00023180"/>
    </source>
</evidence>
<dbReference type="Gene3D" id="3.40.50.1240">
    <property type="entry name" value="Phosphoglycerate mutase-like"/>
    <property type="match status" value="1"/>
</dbReference>
<evidence type="ECO:0000256" key="5">
    <source>
        <dbReference type="ARBA" id="ARBA00022801"/>
    </source>
</evidence>
<evidence type="ECO:0000256" key="2">
    <source>
        <dbReference type="ARBA" id="ARBA00005375"/>
    </source>
</evidence>
<accession>A0AA39F7F7</accession>
<keyword evidence="7" id="KW-0325">Glycoprotein</keyword>
<comment type="caution">
    <text evidence="9">The sequence shown here is derived from an EMBL/GenBank/DDBJ whole genome shotgun (WGS) entry which is preliminary data.</text>
</comment>
<dbReference type="SUPFAM" id="SSF53254">
    <property type="entry name" value="Phosphoglycerate mutase-like"/>
    <property type="match status" value="1"/>
</dbReference>
<evidence type="ECO:0000256" key="1">
    <source>
        <dbReference type="ARBA" id="ARBA00000032"/>
    </source>
</evidence>
<reference evidence="9" key="2">
    <citation type="submission" date="2023-03" db="EMBL/GenBank/DDBJ databases">
        <authorList>
            <person name="Inwood S.N."/>
            <person name="Skelly J.G."/>
            <person name="Guhlin J."/>
            <person name="Harrop T.W.R."/>
            <person name="Goldson S.G."/>
            <person name="Dearden P.K."/>
        </authorList>
    </citation>
    <scope>NUCLEOTIDE SEQUENCE</scope>
    <source>
        <strain evidence="9">Irish</strain>
        <tissue evidence="9">Whole body</tissue>
    </source>
</reference>
<dbReference type="PANTHER" id="PTHR11567">
    <property type="entry name" value="ACID PHOSPHATASE-RELATED"/>
    <property type="match status" value="1"/>
</dbReference>
<dbReference type="CDD" id="cd07061">
    <property type="entry name" value="HP_HAP_like"/>
    <property type="match status" value="1"/>
</dbReference>
<keyword evidence="5" id="KW-0378">Hydrolase</keyword>
<evidence type="ECO:0000256" key="8">
    <source>
        <dbReference type="SAM" id="MobiDB-lite"/>
    </source>
</evidence>
<protein>
    <recommendedName>
        <fullName evidence="3">acid phosphatase</fullName>
        <ecNumber evidence="3">3.1.3.2</ecNumber>
    </recommendedName>
</protein>
<name>A0AA39F7F7_9HYME</name>
<dbReference type="InterPro" id="IPR000560">
    <property type="entry name" value="His_Pase_clade-2"/>
</dbReference>
<evidence type="ECO:0000256" key="3">
    <source>
        <dbReference type="ARBA" id="ARBA00012646"/>
    </source>
</evidence>
<dbReference type="EMBL" id="JAQQBS010001422">
    <property type="protein sequence ID" value="KAK0164354.1"/>
    <property type="molecule type" value="Genomic_DNA"/>
</dbReference>
<comment type="catalytic activity">
    <reaction evidence="1">
        <text>a phosphate monoester + H2O = an alcohol + phosphate</text>
        <dbReference type="Rhea" id="RHEA:15017"/>
        <dbReference type="ChEBI" id="CHEBI:15377"/>
        <dbReference type="ChEBI" id="CHEBI:30879"/>
        <dbReference type="ChEBI" id="CHEBI:43474"/>
        <dbReference type="ChEBI" id="CHEBI:67140"/>
        <dbReference type="EC" id="3.1.3.2"/>
    </reaction>
</comment>
<dbReference type="Proteomes" id="UP001168990">
    <property type="component" value="Unassembled WGS sequence"/>
</dbReference>
<dbReference type="GO" id="GO:0003993">
    <property type="term" value="F:acid phosphatase activity"/>
    <property type="evidence" value="ECO:0007669"/>
    <property type="project" value="UniProtKB-EC"/>
</dbReference>
<sequence>MAEFKVLIVRNNSCDNSDNSNSTNMNDSTSNDNGDNSGGNSDNSNSTNSNDSTSNNSNSNKDNSGGNSDNSNSTNSNDSISDNSNSTNNDNSGGNSDNSNSTNSNDSTRNNSNNSTSNGNTNSNSINILLFRHGDKVPHKEYQNYPNDPYRNHTYHPVDNGDLTNEGKLREYTIGIMLREKYGEFLGPYYWPSLIFARSTDIPRTQMSLQLVLAGLFPPSEEQMWNPSLQWLPVSTISVPNAQDNLLFPNECPQYIKVYKEFLMRDSTKKIIAKYSDTMKYISKHSGKLVETTSAVTYLYNLFKEQKAQNLTLPEWTKKVYPNPMEEIIKLDFNLRSYTKHLKRLNGGILLREVTENMKALRDGILEPSNRKAFLYAAHEFNVVAMSRALGLENPVIPSYGSAIIFETLQDEKKRLYVKIVLWTGVTEQLINQRIPGCNELCPLEQFLEILSDVIPNVEEVNQCHDELIHIYNHHGRKTKVFQCEMSKNMGTSFNTANSLFVKFMSFISLIKFYSLTFN</sequence>
<comment type="similarity">
    <text evidence="2">Belongs to the histidine acid phosphatase family.</text>
</comment>
<dbReference type="PANTHER" id="PTHR11567:SF211">
    <property type="entry name" value="PROSTATIC ACID PHOSPHATASE"/>
    <property type="match status" value="1"/>
</dbReference>
<dbReference type="Pfam" id="PF00328">
    <property type="entry name" value="His_Phos_2"/>
    <property type="match status" value="1"/>
</dbReference>
<keyword evidence="10" id="KW-1185">Reference proteome</keyword>
<gene>
    <name evidence="9" type="ORF">PV328_002992</name>
</gene>
<evidence type="ECO:0000313" key="9">
    <source>
        <dbReference type="EMBL" id="KAK0164354.1"/>
    </source>
</evidence>
<keyword evidence="4" id="KW-0732">Signal</keyword>
<dbReference type="AlphaFoldDB" id="A0AA39F7F7"/>
<reference evidence="9" key="1">
    <citation type="journal article" date="2023" name="bioRxiv">
        <title>Scaffold-level genome assemblies of two parasitoid biocontrol wasps reveal the parthenogenesis mechanism and an associated novel virus.</title>
        <authorList>
            <person name="Inwood S."/>
            <person name="Skelly J."/>
            <person name="Guhlin J."/>
            <person name="Harrop T."/>
            <person name="Goldson S."/>
            <person name="Dearden P."/>
        </authorList>
    </citation>
    <scope>NUCLEOTIDE SEQUENCE</scope>
    <source>
        <strain evidence="9">Irish</strain>
        <tissue evidence="9">Whole body</tissue>
    </source>
</reference>
<proteinExistence type="inferred from homology"/>
<dbReference type="InterPro" id="IPR050645">
    <property type="entry name" value="Histidine_acid_phosphatase"/>
</dbReference>
<dbReference type="InterPro" id="IPR029033">
    <property type="entry name" value="His_PPase_superfam"/>
</dbReference>
<evidence type="ECO:0000313" key="10">
    <source>
        <dbReference type="Proteomes" id="UP001168990"/>
    </source>
</evidence>
<organism evidence="9 10">
    <name type="scientific">Microctonus aethiopoides</name>
    <dbReference type="NCBI Taxonomy" id="144406"/>
    <lineage>
        <taxon>Eukaryota</taxon>
        <taxon>Metazoa</taxon>
        <taxon>Ecdysozoa</taxon>
        <taxon>Arthropoda</taxon>
        <taxon>Hexapoda</taxon>
        <taxon>Insecta</taxon>
        <taxon>Pterygota</taxon>
        <taxon>Neoptera</taxon>
        <taxon>Endopterygota</taxon>
        <taxon>Hymenoptera</taxon>
        <taxon>Apocrita</taxon>
        <taxon>Ichneumonoidea</taxon>
        <taxon>Braconidae</taxon>
        <taxon>Euphorinae</taxon>
        <taxon>Microctonus</taxon>
    </lineage>
</organism>
<evidence type="ECO:0000256" key="6">
    <source>
        <dbReference type="ARBA" id="ARBA00023157"/>
    </source>
</evidence>